<organism evidence="2 3">
    <name type="scientific">Coniochaeta pulveracea</name>
    <dbReference type="NCBI Taxonomy" id="177199"/>
    <lineage>
        <taxon>Eukaryota</taxon>
        <taxon>Fungi</taxon>
        <taxon>Dikarya</taxon>
        <taxon>Ascomycota</taxon>
        <taxon>Pezizomycotina</taxon>
        <taxon>Sordariomycetes</taxon>
        <taxon>Sordariomycetidae</taxon>
        <taxon>Coniochaetales</taxon>
        <taxon>Coniochaetaceae</taxon>
        <taxon>Coniochaeta</taxon>
    </lineage>
</organism>
<gene>
    <name evidence="2" type="ORF">DL546_005380</name>
</gene>
<evidence type="ECO:0000256" key="1">
    <source>
        <dbReference type="SAM" id="MobiDB-lite"/>
    </source>
</evidence>
<feature type="region of interest" description="Disordered" evidence="1">
    <location>
        <begin position="179"/>
        <end position="417"/>
    </location>
</feature>
<comment type="caution">
    <text evidence="2">The sequence shown here is derived from an EMBL/GenBank/DDBJ whole genome shotgun (WGS) entry which is preliminary data.</text>
</comment>
<reference evidence="2 3" key="1">
    <citation type="submission" date="2018-08" db="EMBL/GenBank/DDBJ databases">
        <title>Draft genome of the lignicolous fungus Coniochaeta pulveracea.</title>
        <authorList>
            <person name="Borstlap C.J."/>
            <person name="De Witt R.N."/>
            <person name="Botha A."/>
            <person name="Volschenk H."/>
        </authorList>
    </citation>
    <scope>NUCLEOTIDE SEQUENCE [LARGE SCALE GENOMIC DNA]</scope>
    <source>
        <strain evidence="2 3">CAB683</strain>
    </source>
</reference>
<feature type="region of interest" description="Disordered" evidence="1">
    <location>
        <begin position="1"/>
        <end position="134"/>
    </location>
</feature>
<evidence type="ECO:0000313" key="2">
    <source>
        <dbReference type="EMBL" id="RKU42876.1"/>
    </source>
</evidence>
<name>A0A420Y4R0_9PEZI</name>
<dbReference type="PANTHER" id="PTHR42084">
    <property type="entry name" value="YALI0E26631P"/>
    <property type="match status" value="1"/>
</dbReference>
<protein>
    <recommendedName>
        <fullName evidence="4">Serine/threonine-protein kinase ppk6</fullName>
    </recommendedName>
</protein>
<dbReference type="STRING" id="177199.A0A420Y4R0"/>
<feature type="compositionally biased region" description="Low complexity" evidence="1">
    <location>
        <begin position="350"/>
        <end position="361"/>
    </location>
</feature>
<feature type="compositionally biased region" description="Polar residues" evidence="1">
    <location>
        <begin position="9"/>
        <end position="72"/>
    </location>
</feature>
<sequence length="625" mass="67221">MSADLFAAFNTSSEAPRENQPQQNTVPFGSSQSSNPANDLFTSLQSNTGPTRPQIAHQATQWPTLGSQHTPSPTIPGPSWLQSEPQPPAMQPQVKEEEDDGWGDFEVASPQIADFPTSKITKPESSMAEATMISQHRPTRIIRASTIELMTNSLVDLGPGTSKLDPVVESPSWIRKSTESIAKAKNPDPHVLFDADDFDERQLPSDGDEDDFGDFEGPASGSMQASAPPTTDLLSIDDTPQPARTRKTSPSQLLSTLSIADGPSLYPQPPKSPSFQERNPFPGLGVKTPIAEGFSKPDQLKSASPVTAWPAFDTKTDKKAGTNDTFEDDWGTFDDLPPKAPEPAKPSQSTTTKPAALKPATSNTTSSKTALAKDQGSDWEWGSWDASKDATQPPEGPAPSAIKKDSGPPPTNIPPPSVLLSIIPSLLDTAHTSLFQPTANASATVKDRILSSPQTIQFLRGYLTIATVAARIIAGRKLRWHRDKFLAQSMTISAATGGKGGMKLAGIDKTQTAKDEQEAAVVVAAWKNIVGRLRAAVAAANVAISKEKGVALKVPELSESAKPSTLKGALTAPKPCVVCGLKRDERLAKVDFDVEDSFGEWWVEFWGHRDCRNFWLKHEAALRSR</sequence>
<evidence type="ECO:0000313" key="3">
    <source>
        <dbReference type="Proteomes" id="UP000275385"/>
    </source>
</evidence>
<feature type="compositionally biased region" description="Pro residues" evidence="1">
    <location>
        <begin position="407"/>
        <end position="417"/>
    </location>
</feature>
<evidence type="ECO:0008006" key="4">
    <source>
        <dbReference type="Google" id="ProtNLM"/>
    </source>
</evidence>
<dbReference type="EMBL" id="QVQW01000050">
    <property type="protein sequence ID" value="RKU42876.1"/>
    <property type="molecule type" value="Genomic_DNA"/>
</dbReference>
<dbReference type="OrthoDB" id="5420391at2759"/>
<dbReference type="AlphaFoldDB" id="A0A420Y4R0"/>
<dbReference type="Proteomes" id="UP000275385">
    <property type="component" value="Unassembled WGS sequence"/>
</dbReference>
<keyword evidence="3" id="KW-1185">Reference proteome</keyword>
<accession>A0A420Y4R0</accession>
<feature type="compositionally biased region" description="Polar residues" evidence="1">
    <location>
        <begin position="221"/>
        <end position="233"/>
    </location>
</feature>
<proteinExistence type="predicted"/>
<feature type="compositionally biased region" description="Polar residues" evidence="1">
    <location>
        <begin position="248"/>
        <end position="258"/>
    </location>
</feature>
<dbReference type="PANTHER" id="PTHR42084:SF1">
    <property type="entry name" value="SERINE_THREONINE-PROTEIN KINASE PPK6"/>
    <property type="match status" value="1"/>
</dbReference>